<keyword evidence="9 13" id="KW-0234">DNA repair</keyword>
<evidence type="ECO:0000256" key="7">
    <source>
        <dbReference type="ARBA" id="ARBA00022840"/>
    </source>
</evidence>
<evidence type="ECO:0000256" key="3">
    <source>
        <dbReference type="ARBA" id="ARBA00022763"/>
    </source>
</evidence>
<keyword evidence="3 13" id="KW-0227">DNA damage</keyword>
<dbReference type="GO" id="GO:0005524">
    <property type="term" value="F:ATP binding"/>
    <property type="evidence" value="ECO:0007669"/>
    <property type="project" value="UniProtKB-UniRule"/>
</dbReference>
<dbReference type="OrthoDB" id="9810135at2"/>
<evidence type="ECO:0000256" key="12">
    <source>
        <dbReference type="ARBA" id="ARBA00048988"/>
    </source>
</evidence>
<keyword evidence="7 13" id="KW-0067">ATP-binding</keyword>
<evidence type="ECO:0000256" key="11">
    <source>
        <dbReference type="ARBA" id="ARBA00034617"/>
    </source>
</evidence>
<dbReference type="CDD" id="cd18807">
    <property type="entry name" value="SF1_C_UvrD"/>
    <property type="match status" value="1"/>
</dbReference>
<evidence type="ECO:0000259" key="16">
    <source>
        <dbReference type="PROSITE" id="PS51217"/>
    </source>
</evidence>
<evidence type="ECO:0000256" key="1">
    <source>
        <dbReference type="ARBA" id="ARBA00022722"/>
    </source>
</evidence>
<evidence type="ECO:0000256" key="8">
    <source>
        <dbReference type="ARBA" id="ARBA00023125"/>
    </source>
</evidence>
<feature type="domain" description="UvrD-like helicase C-terminal" evidence="16">
    <location>
        <begin position="500"/>
        <end position="793"/>
    </location>
</feature>
<evidence type="ECO:0000256" key="4">
    <source>
        <dbReference type="ARBA" id="ARBA00022801"/>
    </source>
</evidence>
<dbReference type="GO" id="GO:0033202">
    <property type="term" value="C:DNA helicase complex"/>
    <property type="evidence" value="ECO:0007669"/>
    <property type="project" value="TreeGrafter"/>
</dbReference>
<dbReference type="Pfam" id="PF12705">
    <property type="entry name" value="PDDEXK_1"/>
    <property type="match status" value="1"/>
</dbReference>
<evidence type="ECO:0000256" key="14">
    <source>
        <dbReference type="PROSITE-ProRule" id="PRU00560"/>
    </source>
</evidence>
<name>A0A285CRE3_9BACI</name>
<dbReference type="FunFam" id="3.40.50.300:FF:001196">
    <property type="entry name" value="ATP-dependent helicase/nuclease subunit A"/>
    <property type="match status" value="1"/>
</dbReference>
<dbReference type="EC" id="5.6.2.4" evidence="13"/>
<dbReference type="InterPro" id="IPR014017">
    <property type="entry name" value="DNA_helicase_UvrD-like_C"/>
</dbReference>
<dbReference type="NCBIfam" id="TIGR02785">
    <property type="entry name" value="addA_Gpos"/>
    <property type="match status" value="1"/>
</dbReference>
<dbReference type="InterPro" id="IPR038726">
    <property type="entry name" value="PDDEXK_AddAB-type"/>
</dbReference>
<dbReference type="PANTHER" id="PTHR11070">
    <property type="entry name" value="UVRD / RECB / PCRA DNA HELICASE FAMILY MEMBER"/>
    <property type="match status" value="1"/>
</dbReference>
<dbReference type="PROSITE" id="PS51217">
    <property type="entry name" value="UVRD_HELICASE_CTER"/>
    <property type="match status" value="1"/>
</dbReference>
<comment type="function">
    <text evidence="13">The heterodimer acts as both an ATP-dependent DNA helicase and an ATP-dependent, dual-direction single-stranded exonuclease. Recognizes the chi site generating a DNA molecule suitable for the initiation of homologous recombination. The AddA nuclease domain is required for chi fragment generation; this subunit has the helicase and 3' -&gt; 5' nuclease activities.</text>
</comment>
<feature type="domain" description="UvrD-like helicase ATP-binding" evidence="15">
    <location>
        <begin position="4"/>
        <end position="474"/>
    </location>
</feature>
<evidence type="ECO:0000259" key="15">
    <source>
        <dbReference type="PROSITE" id="PS51198"/>
    </source>
</evidence>
<gene>
    <name evidence="13" type="primary">addA</name>
    <name evidence="17" type="ORF">SAMN05877753_103447</name>
</gene>
<comment type="catalytic activity">
    <reaction evidence="12 13">
        <text>ATP + H2O = ADP + phosphate + H(+)</text>
        <dbReference type="Rhea" id="RHEA:13065"/>
        <dbReference type="ChEBI" id="CHEBI:15377"/>
        <dbReference type="ChEBI" id="CHEBI:15378"/>
        <dbReference type="ChEBI" id="CHEBI:30616"/>
        <dbReference type="ChEBI" id="CHEBI:43474"/>
        <dbReference type="ChEBI" id="CHEBI:456216"/>
        <dbReference type="EC" id="5.6.2.4"/>
    </reaction>
</comment>
<comment type="catalytic activity">
    <reaction evidence="11 13">
        <text>Couples ATP hydrolysis with the unwinding of duplex DNA by translocating in the 3'-5' direction.</text>
        <dbReference type="EC" id="5.6.2.4"/>
    </reaction>
</comment>
<dbReference type="GO" id="GO:0003690">
    <property type="term" value="F:double-stranded DNA binding"/>
    <property type="evidence" value="ECO:0007669"/>
    <property type="project" value="UniProtKB-UniRule"/>
</dbReference>
<evidence type="ECO:0000313" key="18">
    <source>
        <dbReference type="Proteomes" id="UP000219546"/>
    </source>
</evidence>
<evidence type="ECO:0000256" key="2">
    <source>
        <dbReference type="ARBA" id="ARBA00022741"/>
    </source>
</evidence>
<dbReference type="Gene3D" id="3.40.50.300">
    <property type="entry name" value="P-loop containing nucleotide triphosphate hydrolases"/>
    <property type="match status" value="4"/>
</dbReference>
<evidence type="ECO:0000256" key="13">
    <source>
        <dbReference type="HAMAP-Rule" id="MF_01451"/>
    </source>
</evidence>
<dbReference type="GO" id="GO:0000724">
    <property type="term" value="P:double-strand break repair via homologous recombination"/>
    <property type="evidence" value="ECO:0007669"/>
    <property type="project" value="UniProtKB-UniRule"/>
</dbReference>
<dbReference type="Pfam" id="PF13361">
    <property type="entry name" value="UvrD_C"/>
    <property type="match status" value="1"/>
</dbReference>
<proteinExistence type="inferred from homology"/>
<evidence type="ECO:0000256" key="5">
    <source>
        <dbReference type="ARBA" id="ARBA00022806"/>
    </source>
</evidence>
<dbReference type="Proteomes" id="UP000219546">
    <property type="component" value="Unassembled WGS sequence"/>
</dbReference>
<evidence type="ECO:0000313" key="17">
    <source>
        <dbReference type="EMBL" id="SNX70064.1"/>
    </source>
</evidence>
<dbReference type="GO" id="GO:0008408">
    <property type="term" value="F:3'-5' exonuclease activity"/>
    <property type="evidence" value="ECO:0007669"/>
    <property type="project" value="UniProtKB-UniRule"/>
</dbReference>
<accession>A0A285CRE3</accession>
<dbReference type="InterPro" id="IPR014016">
    <property type="entry name" value="UvrD-like_ATP-bd"/>
</dbReference>
<reference evidence="17 18" key="1">
    <citation type="submission" date="2017-08" db="EMBL/GenBank/DDBJ databases">
        <authorList>
            <person name="de Groot N.N."/>
        </authorList>
    </citation>
    <scope>NUCLEOTIDE SEQUENCE [LARGE SCALE GENOMIC DNA]</scope>
    <source>
        <strain evidence="17 18">JC228</strain>
    </source>
</reference>
<dbReference type="SUPFAM" id="SSF52540">
    <property type="entry name" value="P-loop containing nucleoside triphosphate hydrolases"/>
    <property type="match status" value="1"/>
</dbReference>
<dbReference type="InterPro" id="IPR027417">
    <property type="entry name" value="P-loop_NTPase"/>
</dbReference>
<keyword evidence="4 13" id="KW-0378">Hydrolase</keyword>
<evidence type="ECO:0000256" key="10">
    <source>
        <dbReference type="ARBA" id="ARBA00023235"/>
    </source>
</evidence>
<keyword evidence="5 13" id="KW-0347">Helicase</keyword>
<protein>
    <recommendedName>
        <fullName evidence="13">ATP-dependent helicase/nuclease subunit A</fullName>
        <ecNumber evidence="13">3.1.-.-</ecNumber>
        <ecNumber evidence="13">5.6.2.4</ecNumber>
    </recommendedName>
    <alternativeName>
        <fullName evidence="13">ATP-dependent helicase/nuclease AddA</fullName>
    </alternativeName>
    <alternativeName>
        <fullName evidence="13">DNA 3'-5' helicase AddA</fullName>
    </alternativeName>
</protein>
<dbReference type="EMBL" id="OAOP01000003">
    <property type="protein sequence ID" value="SNX70064.1"/>
    <property type="molecule type" value="Genomic_DNA"/>
</dbReference>
<evidence type="ECO:0000256" key="9">
    <source>
        <dbReference type="ARBA" id="ARBA00023204"/>
    </source>
</evidence>
<keyword evidence="6 13" id="KW-0269">Exonuclease</keyword>
<dbReference type="SUPFAM" id="SSF52980">
    <property type="entry name" value="Restriction endonuclease-like"/>
    <property type="match status" value="1"/>
</dbReference>
<dbReference type="EC" id="3.1.-.-" evidence="13"/>
<comment type="cofactor">
    <cofactor evidence="13">
        <name>Mg(2+)</name>
        <dbReference type="ChEBI" id="CHEBI:18420"/>
    </cofactor>
</comment>
<dbReference type="GO" id="GO:0005829">
    <property type="term" value="C:cytosol"/>
    <property type="evidence" value="ECO:0007669"/>
    <property type="project" value="TreeGrafter"/>
</dbReference>
<keyword evidence="2 13" id="KW-0547">Nucleotide-binding</keyword>
<dbReference type="PROSITE" id="PS51198">
    <property type="entry name" value="UVRD_HELICASE_ATP_BIND"/>
    <property type="match status" value="1"/>
</dbReference>
<keyword evidence="1 13" id="KW-0540">Nuclease</keyword>
<dbReference type="InterPro" id="IPR011335">
    <property type="entry name" value="Restrct_endonuc-II-like"/>
</dbReference>
<keyword evidence="18" id="KW-1185">Reference proteome</keyword>
<keyword evidence="10 13" id="KW-0413">Isomerase</keyword>
<dbReference type="InterPro" id="IPR000212">
    <property type="entry name" value="DNA_helicase_UvrD/REP"/>
</dbReference>
<dbReference type="GO" id="GO:0016887">
    <property type="term" value="F:ATP hydrolysis activity"/>
    <property type="evidence" value="ECO:0007669"/>
    <property type="project" value="RHEA"/>
</dbReference>
<sequence length="1228" mass="141205">MNKPRWTENQEKAIFASGKDILVAAAAGSGKTAVLVERIIQKLMDEEHGYNVDELLVVTFTNASAAEMRHRIGNALEAAIKENPHSLHLRKQLTLLNRASISTLHSFCLDVVRKYYYLVDLDPNFRIADSSELALIQDEVMDELLEDSYAMEDSEEFYQLVDVFADDRSDLPLQVIIRNLYEFSRANPNPNEWFKKLIELYDIQPDTGINDLSFTKTIMESILMELNAAKSMLEQAIELAALPGGPQPKIQTYEQDIAFVQMLREAAEIGWDTLYQTIQAQGFLKAVSVKKADYDEELLKQTDTLRKKAKELVEKIKEQFFSRKPDSYLNDIRSMKPIVEGVVRLVQRYHKKFQAVKMEKSLIDFGDLEHFCLSILMEENKPSKIAKAFQERFKEILVDEYQDTNLVQETIIQLIKKGSEQNGNLFMVGDVKQSIYKFRLAEPQLFIEKYRSFWPDVKAPSGLRIDLAQNFRSRDEVLHGTNFIFKQTMGEKVGDIEYTEDAELKVNDLYPPSPFPISVILIEKDGQNDDLEENQEEDLEKSQLEARFIAKEIRALIDSGEEVYDPKIGSYRQLQFRDIVILLRSMPWAQTIMDECKELGIPVYADLSDGYFEATEVAIMLSLLKIIDNPQQDIPLAAVLRSPIVGMDEEELALVRIAHKKGSYFEAFTSFINDEVPEHSAAKKKGMDFLNYLENWRVLARRGTLSELIWQIYQDTKFLEYVGGLPGGKQRQANLRALYDRARVYETTSFRGLFRFLRFVERLQERGEDLGTARSIGEQDDVVRLMTIHRSKGLEFPYVFIAGLNKNFNMKDVQSSTLLDKELGIAMKYVDPIKRLTYPSLPQLAFARKKRLESLSEEMRILYVALTRAKEKLYLLGTISELGKSVEKWSLSGDKPGWLLPDFVRSKASSYLDWIGPALLRSKDIQEVLSEMGLSSPYKPLEHPSRFELSIISAPLLMSNDSSEKQRQNGLEAVRNGEPVGEIGDKTEALLKQMTWEYSYQSVTSMRSKMSVSELKRQREWVNREEMLPTLRRTSLFDRPSFLQEKRLTPTERGTAMHLVMQHVPLQQEVTLESIHALLNRMITIQLLTEEQAKCIDPEQILNFFESNVGARMLKAPAVYRELPFSFVLPVEDQLDEKILIQGIIDCLFEDEQGLVLIDFKSDTITGKYPNGFEQAKPELIERYKTQIELYKKAVEKIVVKPLQEACLYFFDGGHQISFINEMNNSKT</sequence>
<comment type="similarity">
    <text evidence="13">Belongs to the helicase family. AddA subfamily.</text>
</comment>
<dbReference type="InterPro" id="IPR014152">
    <property type="entry name" value="AddA"/>
</dbReference>
<dbReference type="PANTHER" id="PTHR11070:SF48">
    <property type="entry name" value="ATP-DEPENDENT HELICASE_NUCLEASE SUBUNIT A"/>
    <property type="match status" value="1"/>
</dbReference>
<evidence type="ECO:0000256" key="6">
    <source>
        <dbReference type="ARBA" id="ARBA00022839"/>
    </source>
</evidence>
<organism evidence="17 18">
    <name type="scientific">Bacillus oleivorans</name>
    <dbReference type="NCBI Taxonomy" id="1448271"/>
    <lineage>
        <taxon>Bacteria</taxon>
        <taxon>Bacillati</taxon>
        <taxon>Bacillota</taxon>
        <taxon>Bacilli</taxon>
        <taxon>Bacillales</taxon>
        <taxon>Bacillaceae</taxon>
        <taxon>Bacillus</taxon>
    </lineage>
</organism>
<dbReference type="FunFam" id="3.40.50.300:FF:001236">
    <property type="entry name" value="ATP-dependent helicase/nuclease subunit A"/>
    <property type="match status" value="1"/>
</dbReference>
<comment type="subunit">
    <text evidence="13">Heterodimer of AddA and AddB/RexB.</text>
</comment>
<dbReference type="RefSeq" id="WP_097158356.1">
    <property type="nucleotide sequence ID" value="NZ_JBEPMQ010000002.1"/>
</dbReference>
<dbReference type="Gene3D" id="3.90.320.10">
    <property type="match status" value="1"/>
</dbReference>
<dbReference type="CDD" id="cd17932">
    <property type="entry name" value="DEXQc_UvrD"/>
    <property type="match status" value="1"/>
</dbReference>
<keyword evidence="8 13" id="KW-0238">DNA-binding</keyword>
<dbReference type="AlphaFoldDB" id="A0A285CRE3"/>
<feature type="binding site" evidence="14">
    <location>
        <begin position="25"/>
        <end position="32"/>
    </location>
    <ligand>
        <name>ATP</name>
        <dbReference type="ChEBI" id="CHEBI:30616"/>
    </ligand>
</feature>
<dbReference type="HAMAP" id="MF_01451">
    <property type="entry name" value="AddA"/>
    <property type="match status" value="1"/>
</dbReference>
<dbReference type="GO" id="GO:0043138">
    <property type="term" value="F:3'-5' DNA helicase activity"/>
    <property type="evidence" value="ECO:0007669"/>
    <property type="project" value="UniProtKB-UniRule"/>
</dbReference>
<dbReference type="InterPro" id="IPR011604">
    <property type="entry name" value="PDDEXK-like_dom_sf"/>
</dbReference>
<dbReference type="Pfam" id="PF00580">
    <property type="entry name" value="UvrD-helicase"/>
    <property type="match status" value="1"/>
</dbReference>